<dbReference type="Proteomes" id="UP001550739">
    <property type="component" value="Unassembled WGS sequence"/>
</dbReference>
<gene>
    <name evidence="1" type="ORF">AB0E89_35765</name>
</gene>
<evidence type="ECO:0000313" key="2">
    <source>
        <dbReference type="Proteomes" id="UP001550739"/>
    </source>
</evidence>
<protein>
    <submittedName>
        <fullName evidence="1">Uncharacterized protein</fullName>
    </submittedName>
</protein>
<sequence length="68" mass="7234">MTDTTTLPPDSPQGGGMTIRVYTVDRYGQVIDDRGTRTVPCAVKPLPVVQDTRFPPCGCPTCGPAVAR</sequence>
<name>A0ABV2ZTN3_9ACTN</name>
<organism evidence="1 2">
    <name type="scientific">Streptomyces sp. 900129855</name>
    <dbReference type="NCBI Taxonomy" id="3155129"/>
    <lineage>
        <taxon>Bacteria</taxon>
        <taxon>Bacillati</taxon>
        <taxon>Actinomycetota</taxon>
        <taxon>Actinomycetes</taxon>
        <taxon>Kitasatosporales</taxon>
        <taxon>Streptomycetaceae</taxon>
        <taxon>Streptomyces</taxon>
    </lineage>
</organism>
<reference evidence="1 2" key="1">
    <citation type="submission" date="2024-06" db="EMBL/GenBank/DDBJ databases">
        <title>The Natural Products Discovery Center: Release of the First 8490 Sequenced Strains for Exploring Actinobacteria Biosynthetic Diversity.</title>
        <authorList>
            <person name="Kalkreuter E."/>
            <person name="Kautsar S.A."/>
            <person name="Yang D."/>
            <person name="Bader C.D."/>
            <person name="Teijaro C.N."/>
            <person name="Fluegel L."/>
            <person name="Davis C.M."/>
            <person name="Simpson J.R."/>
            <person name="Lauterbach L."/>
            <person name="Steele A.D."/>
            <person name="Gui C."/>
            <person name="Meng S."/>
            <person name="Li G."/>
            <person name="Viehrig K."/>
            <person name="Ye F."/>
            <person name="Su P."/>
            <person name="Kiefer A.F."/>
            <person name="Nichols A."/>
            <person name="Cepeda A.J."/>
            <person name="Yan W."/>
            <person name="Fan B."/>
            <person name="Jiang Y."/>
            <person name="Adhikari A."/>
            <person name="Zheng C.-J."/>
            <person name="Schuster L."/>
            <person name="Cowan T.M."/>
            <person name="Smanski M.J."/>
            <person name="Chevrette M.G."/>
            <person name="De Carvalho L.P.S."/>
            <person name="Shen B."/>
        </authorList>
    </citation>
    <scope>NUCLEOTIDE SEQUENCE [LARGE SCALE GENOMIC DNA]</scope>
    <source>
        <strain evidence="1 2">NPDC033843</strain>
    </source>
</reference>
<comment type="caution">
    <text evidence="1">The sequence shown here is derived from an EMBL/GenBank/DDBJ whole genome shotgun (WGS) entry which is preliminary data.</text>
</comment>
<evidence type="ECO:0000313" key="1">
    <source>
        <dbReference type="EMBL" id="MEU3785840.1"/>
    </source>
</evidence>
<proteinExistence type="predicted"/>
<accession>A0ABV2ZTN3</accession>
<keyword evidence="2" id="KW-1185">Reference proteome</keyword>
<dbReference type="EMBL" id="JBEZVE010000023">
    <property type="protein sequence ID" value="MEU3785840.1"/>
    <property type="molecule type" value="Genomic_DNA"/>
</dbReference>
<dbReference type="RefSeq" id="WP_334578544.1">
    <property type="nucleotide sequence ID" value="NZ_JBEZVE010000023.1"/>
</dbReference>